<accession>A0A7U7EN94</accession>
<keyword evidence="1" id="KW-1133">Transmembrane helix</keyword>
<keyword evidence="1" id="KW-0812">Transmembrane</keyword>
<name>A0A7U7EN94_9GAMM</name>
<reference evidence="2 3" key="1">
    <citation type="submission" date="2020-08" db="EMBL/GenBank/DDBJ databases">
        <authorList>
            <person name="Criscuolo A."/>
        </authorList>
    </citation>
    <scope>NUCLEOTIDE SEQUENCE [LARGE SCALE GENOMIC DNA]</scope>
    <source>
        <strain evidence="2">CIP111764</strain>
    </source>
</reference>
<dbReference type="AlphaFoldDB" id="A0A7U7EN94"/>
<dbReference type="Pfam" id="PF05751">
    <property type="entry name" value="FixH"/>
    <property type="match status" value="1"/>
</dbReference>
<comment type="caution">
    <text evidence="2">The sequence shown here is derived from an EMBL/GenBank/DDBJ whole genome shotgun (WGS) entry which is preliminary data.</text>
</comment>
<protein>
    <recommendedName>
        <fullName evidence="4">FixH family protein</fullName>
    </recommendedName>
</protein>
<dbReference type="Proteomes" id="UP000583387">
    <property type="component" value="Unassembled WGS sequence"/>
</dbReference>
<keyword evidence="3" id="KW-1185">Reference proteome</keyword>
<dbReference type="EMBL" id="CAJFCI010000047">
    <property type="protein sequence ID" value="CAD5108179.1"/>
    <property type="molecule type" value="Genomic_DNA"/>
</dbReference>
<feature type="transmembrane region" description="Helical" evidence="1">
    <location>
        <begin position="15"/>
        <end position="35"/>
    </location>
</feature>
<gene>
    <name evidence="2" type="ORF">PSEWESI4_02464</name>
</gene>
<proteinExistence type="predicted"/>
<evidence type="ECO:0000256" key="1">
    <source>
        <dbReference type="SAM" id="Phobius"/>
    </source>
</evidence>
<evidence type="ECO:0000313" key="3">
    <source>
        <dbReference type="Proteomes" id="UP000583387"/>
    </source>
</evidence>
<organism evidence="2 3">
    <name type="scientific">Zestomonas carbonaria</name>
    <dbReference type="NCBI Taxonomy" id="2762745"/>
    <lineage>
        <taxon>Bacteria</taxon>
        <taxon>Pseudomonadati</taxon>
        <taxon>Pseudomonadota</taxon>
        <taxon>Gammaproteobacteria</taxon>
        <taxon>Pseudomonadales</taxon>
        <taxon>Pseudomonadaceae</taxon>
        <taxon>Zestomonas</taxon>
    </lineage>
</organism>
<evidence type="ECO:0000313" key="2">
    <source>
        <dbReference type="EMBL" id="CAD5108179.1"/>
    </source>
</evidence>
<evidence type="ECO:0008006" key="4">
    <source>
        <dbReference type="Google" id="ProtNLM"/>
    </source>
</evidence>
<dbReference type="RefSeq" id="WP_187671500.1">
    <property type="nucleotide sequence ID" value="NZ_CAJFCI010000047.1"/>
</dbReference>
<dbReference type="InterPro" id="IPR008620">
    <property type="entry name" value="FixH"/>
</dbReference>
<sequence>MSAQPQHTTRWYKNVWPWIIIGMLSTSVVLSINLIRIAVDNQDTLVNDNYYEAGKGINRSLDRERLARDLKIRAQAHVDELTGELSLRLSGASLPEHLELSLFSPTQPEKDRHIRLTRSVSEPDRYIGQLPEVIEGRRFVELLGEQEGHTWRLFEEENIAPGGVLMLGDEAIPGAEDLGQ</sequence>
<keyword evidence="1" id="KW-0472">Membrane</keyword>